<sequence>MSFVVSSRQGCILCSVSIGGWAFVEWREWRLCLCMVYTVVLESDRVNAEVVRTILSRLSVRPAGHGTRCCSAGYYVHPKRSHVLSVHTQWPPAFKQ</sequence>
<evidence type="ECO:0000313" key="1">
    <source>
        <dbReference type="EMBL" id="KAF8423983.1"/>
    </source>
</evidence>
<organism evidence="1 2">
    <name type="scientific">Boletus edulis BED1</name>
    <dbReference type="NCBI Taxonomy" id="1328754"/>
    <lineage>
        <taxon>Eukaryota</taxon>
        <taxon>Fungi</taxon>
        <taxon>Dikarya</taxon>
        <taxon>Basidiomycota</taxon>
        <taxon>Agaricomycotina</taxon>
        <taxon>Agaricomycetes</taxon>
        <taxon>Agaricomycetidae</taxon>
        <taxon>Boletales</taxon>
        <taxon>Boletineae</taxon>
        <taxon>Boletaceae</taxon>
        <taxon>Boletoideae</taxon>
        <taxon>Boletus</taxon>
    </lineage>
</organism>
<comment type="caution">
    <text evidence="1">The sequence shown here is derived from an EMBL/GenBank/DDBJ whole genome shotgun (WGS) entry which is preliminary data.</text>
</comment>
<protein>
    <submittedName>
        <fullName evidence="1">Uncharacterized protein</fullName>
    </submittedName>
</protein>
<accession>A0AAD4BF15</accession>
<dbReference type="EMBL" id="WHUW01000107">
    <property type="protein sequence ID" value="KAF8423983.1"/>
    <property type="molecule type" value="Genomic_DNA"/>
</dbReference>
<keyword evidence="2" id="KW-1185">Reference proteome</keyword>
<dbReference type="Proteomes" id="UP001194468">
    <property type="component" value="Unassembled WGS sequence"/>
</dbReference>
<reference evidence="1" key="1">
    <citation type="submission" date="2019-10" db="EMBL/GenBank/DDBJ databases">
        <authorList>
            <consortium name="DOE Joint Genome Institute"/>
            <person name="Kuo A."/>
            <person name="Miyauchi S."/>
            <person name="Kiss E."/>
            <person name="Drula E."/>
            <person name="Kohler A."/>
            <person name="Sanchez-Garcia M."/>
            <person name="Andreopoulos B."/>
            <person name="Barry K.W."/>
            <person name="Bonito G."/>
            <person name="Buee M."/>
            <person name="Carver A."/>
            <person name="Chen C."/>
            <person name="Cichocki N."/>
            <person name="Clum A."/>
            <person name="Culley D."/>
            <person name="Crous P.W."/>
            <person name="Fauchery L."/>
            <person name="Girlanda M."/>
            <person name="Hayes R."/>
            <person name="Keri Z."/>
            <person name="LaButti K."/>
            <person name="Lipzen A."/>
            <person name="Lombard V."/>
            <person name="Magnuson J."/>
            <person name="Maillard F."/>
            <person name="Morin E."/>
            <person name="Murat C."/>
            <person name="Nolan M."/>
            <person name="Ohm R."/>
            <person name="Pangilinan J."/>
            <person name="Pereira M."/>
            <person name="Perotto S."/>
            <person name="Peter M."/>
            <person name="Riley R."/>
            <person name="Sitrit Y."/>
            <person name="Stielow B."/>
            <person name="Szollosi G."/>
            <person name="Zifcakova L."/>
            <person name="Stursova M."/>
            <person name="Spatafora J.W."/>
            <person name="Tedersoo L."/>
            <person name="Vaario L.-M."/>
            <person name="Yamada A."/>
            <person name="Yan M."/>
            <person name="Wang P."/>
            <person name="Xu J."/>
            <person name="Bruns T."/>
            <person name="Baldrian P."/>
            <person name="Vilgalys R."/>
            <person name="Henrissat B."/>
            <person name="Grigoriev I.V."/>
            <person name="Hibbett D."/>
            <person name="Nagy L.G."/>
            <person name="Martin F.M."/>
        </authorList>
    </citation>
    <scope>NUCLEOTIDE SEQUENCE</scope>
    <source>
        <strain evidence="1">BED1</strain>
    </source>
</reference>
<evidence type="ECO:0000313" key="2">
    <source>
        <dbReference type="Proteomes" id="UP001194468"/>
    </source>
</evidence>
<proteinExistence type="predicted"/>
<reference evidence="1" key="2">
    <citation type="journal article" date="2020" name="Nat. Commun.">
        <title>Large-scale genome sequencing of mycorrhizal fungi provides insights into the early evolution of symbiotic traits.</title>
        <authorList>
            <person name="Miyauchi S."/>
            <person name="Kiss E."/>
            <person name="Kuo A."/>
            <person name="Drula E."/>
            <person name="Kohler A."/>
            <person name="Sanchez-Garcia M."/>
            <person name="Morin E."/>
            <person name="Andreopoulos B."/>
            <person name="Barry K.W."/>
            <person name="Bonito G."/>
            <person name="Buee M."/>
            <person name="Carver A."/>
            <person name="Chen C."/>
            <person name="Cichocki N."/>
            <person name="Clum A."/>
            <person name="Culley D."/>
            <person name="Crous P.W."/>
            <person name="Fauchery L."/>
            <person name="Girlanda M."/>
            <person name="Hayes R.D."/>
            <person name="Keri Z."/>
            <person name="LaButti K."/>
            <person name="Lipzen A."/>
            <person name="Lombard V."/>
            <person name="Magnuson J."/>
            <person name="Maillard F."/>
            <person name="Murat C."/>
            <person name="Nolan M."/>
            <person name="Ohm R.A."/>
            <person name="Pangilinan J."/>
            <person name="Pereira M.F."/>
            <person name="Perotto S."/>
            <person name="Peter M."/>
            <person name="Pfister S."/>
            <person name="Riley R."/>
            <person name="Sitrit Y."/>
            <person name="Stielow J.B."/>
            <person name="Szollosi G."/>
            <person name="Zifcakova L."/>
            <person name="Stursova M."/>
            <person name="Spatafora J.W."/>
            <person name="Tedersoo L."/>
            <person name="Vaario L.M."/>
            <person name="Yamada A."/>
            <person name="Yan M."/>
            <person name="Wang P."/>
            <person name="Xu J."/>
            <person name="Bruns T."/>
            <person name="Baldrian P."/>
            <person name="Vilgalys R."/>
            <person name="Dunand C."/>
            <person name="Henrissat B."/>
            <person name="Grigoriev I.V."/>
            <person name="Hibbett D."/>
            <person name="Nagy L.G."/>
            <person name="Martin F.M."/>
        </authorList>
    </citation>
    <scope>NUCLEOTIDE SEQUENCE</scope>
    <source>
        <strain evidence="1">BED1</strain>
    </source>
</reference>
<name>A0AAD4BF15_BOLED</name>
<gene>
    <name evidence="1" type="ORF">L210DRAFT_630912</name>
</gene>
<dbReference type="AlphaFoldDB" id="A0AAD4BF15"/>